<gene>
    <name evidence="2" type="ORF">D7193_17575</name>
</gene>
<name>A0A3A9ZZI9_9ACTN</name>
<dbReference type="OrthoDB" id="3394023at2"/>
<proteinExistence type="predicted"/>
<sequence length="164" mass="16566">MNTTHRTTTNAILGLVFVTGLGLTAYLIAVSWGGLYWLFDCLVGAVAGVLALLRGPRRTWPVAGGLAVAAVAVVVARVADLPQEPGPVTGLALAVLVGSGIRTLPGPRAAAVAAGGFTVVVGTWLTALPDAVGFTVVTIVNTVTWLVAVVLGTSLRVTGRGLVT</sequence>
<comment type="caution">
    <text evidence="2">The sequence shown here is derived from an EMBL/GenBank/DDBJ whole genome shotgun (WGS) entry which is preliminary data.</text>
</comment>
<feature type="transmembrane region" description="Helical" evidence="1">
    <location>
        <begin position="35"/>
        <end position="53"/>
    </location>
</feature>
<organism evidence="2 3">
    <name type="scientific">Micromonospora costi</name>
    <dbReference type="NCBI Taxonomy" id="1530042"/>
    <lineage>
        <taxon>Bacteria</taxon>
        <taxon>Bacillati</taxon>
        <taxon>Actinomycetota</taxon>
        <taxon>Actinomycetes</taxon>
        <taxon>Micromonosporales</taxon>
        <taxon>Micromonosporaceae</taxon>
        <taxon>Micromonospora</taxon>
    </lineage>
</organism>
<feature type="transmembrane region" description="Helical" evidence="1">
    <location>
        <begin position="131"/>
        <end position="151"/>
    </location>
</feature>
<dbReference type="RefSeq" id="WP_120780612.1">
    <property type="nucleotide sequence ID" value="NZ_JBHLUP010000001.1"/>
</dbReference>
<protein>
    <submittedName>
        <fullName evidence="2">Metal transporter</fullName>
    </submittedName>
</protein>
<evidence type="ECO:0000256" key="1">
    <source>
        <dbReference type="SAM" id="Phobius"/>
    </source>
</evidence>
<keyword evidence="1" id="KW-0812">Transmembrane</keyword>
<feature type="transmembrane region" description="Helical" evidence="1">
    <location>
        <begin position="60"/>
        <end position="79"/>
    </location>
</feature>
<feature type="transmembrane region" description="Helical" evidence="1">
    <location>
        <begin position="12"/>
        <end position="29"/>
    </location>
</feature>
<accession>A0A3A9ZZI9</accession>
<reference evidence="2 3" key="1">
    <citation type="journal article" date="2015" name="Int. J. Syst. Evol. Microbiol.">
        <title>Micromonospora costi sp. nov., isolated from a leaf of Costus speciosus.</title>
        <authorList>
            <person name="Thawai C."/>
        </authorList>
    </citation>
    <scope>NUCLEOTIDE SEQUENCE [LARGE SCALE GENOMIC DNA]</scope>
    <source>
        <strain evidence="2 3">CS1-12</strain>
    </source>
</reference>
<keyword evidence="3" id="KW-1185">Reference proteome</keyword>
<keyword evidence="1" id="KW-1133">Transmembrane helix</keyword>
<dbReference type="EMBL" id="RBAN01000003">
    <property type="protein sequence ID" value="RKN53868.1"/>
    <property type="molecule type" value="Genomic_DNA"/>
</dbReference>
<evidence type="ECO:0000313" key="2">
    <source>
        <dbReference type="EMBL" id="RKN53868.1"/>
    </source>
</evidence>
<dbReference type="Proteomes" id="UP000279968">
    <property type="component" value="Unassembled WGS sequence"/>
</dbReference>
<dbReference type="AlphaFoldDB" id="A0A3A9ZZI9"/>
<feature type="transmembrane region" description="Helical" evidence="1">
    <location>
        <begin position="108"/>
        <end position="125"/>
    </location>
</feature>
<keyword evidence="1" id="KW-0472">Membrane</keyword>
<evidence type="ECO:0000313" key="3">
    <source>
        <dbReference type="Proteomes" id="UP000279968"/>
    </source>
</evidence>